<dbReference type="Gene3D" id="2.40.160.160">
    <property type="entry name" value="Inverse autotransporter, beta-domain"/>
    <property type="match status" value="1"/>
</dbReference>
<feature type="domain" description="Right handed beta helix" evidence="2">
    <location>
        <begin position="548"/>
        <end position="685"/>
    </location>
</feature>
<dbReference type="RefSeq" id="WP_190967306.1">
    <property type="nucleotide sequence ID" value="NZ_JACJTB010000007.1"/>
</dbReference>
<evidence type="ECO:0000313" key="4">
    <source>
        <dbReference type="Proteomes" id="UP000603457"/>
    </source>
</evidence>
<reference evidence="3 4" key="1">
    <citation type="journal article" date="2020" name="ISME J.">
        <title>Comparative genomics reveals insights into cyanobacterial evolution and habitat adaptation.</title>
        <authorList>
            <person name="Chen M.Y."/>
            <person name="Teng W.K."/>
            <person name="Zhao L."/>
            <person name="Hu C.X."/>
            <person name="Zhou Y.K."/>
            <person name="Han B.P."/>
            <person name="Song L.R."/>
            <person name="Shu W.S."/>
        </authorList>
    </citation>
    <scope>NUCLEOTIDE SEQUENCE [LARGE SCALE GENOMIC DNA]</scope>
    <source>
        <strain evidence="3 4">FACHB-130</strain>
    </source>
</reference>
<dbReference type="SMART" id="SM00710">
    <property type="entry name" value="PbH1"/>
    <property type="match status" value="17"/>
</dbReference>
<evidence type="ECO:0000313" key="3">
    <source>
        <dbReference type="EMBL" id="MBD2594438.1"/>
    </source>
</evidence>
<dbReference type="Gene3D" id="2.160.20.10">
    <property type="entry name" value="Single-stranded right-handed beta-helix, Pectin lyase-like"/>
    <property type="match status" value="2"/>
</dbReference>
<evidence type="ECO:0000256" key="1">
    <source>
        <dbReference type="SAM" id="SignalP"/>
    </source>
</evidence>
<name>A0ABR8FTR8_9NOSO</name>
<dbReference type="Proteomes" id="UP000603457">
    <property type="component" value="Unassembled WGS sequence"/>
</dbReference>
<comment type="caution">
    <text evidence="3">The sequence shown here is derived from an EMBL/GenBank/DDBJ whole genome shotgun (WGS) entry which is preliminary data.</text>
</comment>
<protein>
    <submittedName>
        <fullName evidence="3">Right-handed parallel beta-helix repeat-containing protein</fullName>
    </submittedName>
</protein>
<sequence>MKLITLLGYGILLGAIAISSTAIAQTPEPPPIFQPRFGVRYTTEGAGFDAFSSLEGFLPIFQSHGNSLTFLEGKVLLDNNSTVASNILFGHRFYSGKDNRVIGGYISYSTRDTGNSNFDQLGLGFESLGNWDFRFNAYLPLNTSEALLSQSVVDSNSRFLGNSLLVGRQRLFEVALSGIDAEVGTSITKLGAGELRGYAGVYYYSGGDSKEAFGWKTRLAANPTDFLNLGLSLQQDNLFDTRLVFTIGANFPSGSRKSKPKKNNALFRIAESVERQATILATHETRNDTVIATGSDGQPLTFFHVINGGNGNGTFESPFGAIASAVGVAQANNIVYVRSNSTATFAGFTIPNGVQVLSSAPIQRVNTQEFGLLTLPFSGSGIHPIITGSVTEGNGLVTLGSNTVLSGFNIQVSGEENAIGVYGANINNTSIRDNIITNPFGRGIRLEFTTGNLEILTNTIANSGNDAIYLVDVGGTIIINSNNITNAGDDGISLDFVEGNTTISNNTINNTGNEGIDLEYVNGAIAIINNTVSDTEDQGIDLTDINATMTISNNIISNSGDEGIYLEYVHGNTTISNNIINNSGYEGIDLEYVNGAIAIINNTVNNSISQGIELQNIEASTTISNNIISNSGDDGIFLELINGTTKISSNTITNSGSSGIYLGGIIGMNEINSNTITNSRNGLYLNQVTGTVTIHQNTVTDSYHYYGIVADNSTGAVNLSITNNNLSQNFNDVRVNLSGTATGTLQIIGNNINSTGAAVDVQLGSDANLSSITINNNQIQGVNANVTSNGINLQTFDNVVAHNVMIVNNAINIITNGDGINAQVNGNSQTTFTISANVISNVRDFDTTDFNFTDGINIEAFDNANSTFTITNNVINQIDGLGISVNNFSSGNVNFTNMNNQITNTQ</sequence>
<feature type="chain" id="PRO_5045715103" evidence="1">
    <location>
        <begin position="25"/>
        <end position="906"/>
    </location>
</feature>
<feature type="signal peptide" evidence="1">
    <location>
        <begin position="1"/>
        <end position="24"/>
    </location>
</feature>
<feature type="domain" description="Right handed beta helix" evidence="2">
    <location>
        <begin position="398"/>
        <end position="543"/>
    </location>
</feature>
<dbReference type="Pfam" id="PF13229">
    <property type="entry name" value="Beta_helix"/>
    <property type="match status" value="2"/>
</dbReference>
<accession>A0ABR8FTR8</accession>
<keyword evidence="1" id="KW-0732">Signal</keyword>
<organism evidence="3 4">
    <name type="scientific">Nostoc spongiaeforme FACHB-130</name>
    <dbReference type="NCBI Taxonomy" id="1357510"/>
    <lineage>
        <taxon>Bacteria</taxon>
        <taxon>Bacillati</taxon>
        <taxon>Cyanobacteriota</taxon>
        <taxon>Cyanophyceae</taxon>
        <taxon>Nostocales</taxon>
        <taxon>Nostocaceae</taxon>
        <taxon>Nostoc</taxon>
    </lineage>
</organism>
<dbReference type="InterPro" id="IPR006626">
    <property type="entry name" value="PbH1"/>
</dbReference>
<gene>
    <name evidence="3" type="ORF">H6G74_08860</name>
</gene>
<dbReference type="InterPro" id="IPR011050">
    <property type="entry name" value="Pectin_lyase_fold/virulence"/>
</dbReference>
<keyword evidence="4" id="KW-1185">Reference proteome</keyword>
<dbReference type="InterPro" id="IPR038177">
    <property type="entry name" value="IAT_beta_sf"/>
</dbReference>
<evidence type="ECO:0000259" key="2">
    <source>
        <dbReference type="Pfam" id="PF13229"/>
    </source>
</evidence>
<dbReference type="NCBIfam" id="TIGR03804">
    <property type="entry name" value="para_beta_helix"/>
    <property type="match status" value="1"/>
</dbReference>
<dbReference type="SUPFAM" id="SSF51126">
    <property type="entry name" value="Pectin lyase-like"/>
    <property type="match status" value="2"/>
</dbReference>
<dbReference type="InterPro" id="IPR022441">
    <property type="entry name" value="Para_beta_helix_rpt-2"/>
</dbReference>
<dbReference type="InterPro" id="IPR039448">
    <property type="entry name" value="Beta_helix"/>
</dbReference>
<proteinExistence type="predicted"/>
<dbReference type="InterPro" id="IPR012334">
    <property type="entry name" value="Pectin_lyas_fold"/>
</dbReference>
<dbReference type="EMBL" id="JACJTB010000007">
    <property type="protein sequence ID" value="MBD2594438.1"/>
    <property type="molecule type" value="Genomic_DNA"/>
</dbReference>